<dbReference type="Gene3D" id="2.30.30.90">
    <property type="match status" value="1"/>
</dbReference>
<sequence length="80" mass="8566">MVTEIPLSFLPENHEAVIIEVRGGYGLTRRLAELGFTSGARVKVLQSTPPGPMLVMVRGARIALGRGIAMKIIVKPVEGV</sequence>
<evidence type="ECO:0000313" key="3">
    <source>
        <dbReference type="EMBL" id="AJB41395.1"/>
    </source>
</evidence>
<dbReference type="InterPro" id="IPR038157">
    <property type="entry name" value="FeoA_core_dom"/>
</dbReference>
<evidence type="ECO:0000313" key="4">
    <source>
        <dbReference type="Proteomes" id="UP000266720"/>
    </source>
</evidence>
<evidence type="ECO:0000256" key="1">
    <source>
        <dbReference type="ARBA" id="ARBA00023004"/>
    </source>
</evidence>
<proteinExistence type="predicted"/>
<dbReference type="RefSeq" id="WP_052886501.1">
    <property type="nucleotide sequence ID" value="NZ_CP007493.1"/>
</dbReference>
<dbReference type="STRING" id="697581.TCARB_0321"/>
<dbReference type="Pfam" id="PF04023">
    <property type="entry name" value="FeoA"/>
    <property type="match status" value="1"/>
</dbReference>
<dbReference type="KEGG" id="tcb:TCARB_0321"/>
<dbReference type="GeneID" id="25405780"/>
<dbReference type="InterPro" id="IPR053184">
    <property type="entry name" value="FeoA-like"/>
</dbReference>
<dbReference type="PANTHER" id="PTHR43151">
    <property type="entry name" value="FEOA FAMILY PROTEIN"/>
    <property type="match status" value="1"/>
</dbReference>
<protein>
    <submittedName>
        <fullName evidence="3">Ferrous iron transport protein A</fullName>
    </submittedName>
</protein>
<evidence type="ECO:0000259" key="2">
    <source>
        <dbReference type="SMART" id="SM00899"/>
    </source>
</evidence>
<dbReference type="EMBL" id="CP007493">
    <property type="protein sequence ID" value="AJB41395.1"/>
    <property type="molecule type" value="Genomic_DNA"/>
</dbReference>
<dbReference type="Proteomes" id="UP000266720">
    <property type="component" value="Chromosome"/>
</dbReference>
<dbReference type="SMART" id="SM00899">
    <property type="entry name" value="FeoA"/>
    <property type="match status" value="1"/>
</dbReference>
<gene>
    <name evidence="3" type="ORF">TCARB_0321</name>
</gene>
<accession>A0A3G1A5T1</accession>
<reference evidence="4" key="1">
    <citation type="book" date="2010" name="EXTREMOPHILES" publisher="0:0-0">
        <title>Complete genome sequences of ten hyperthermophilic archaea reveal their metabolic capabilities and possible ecological roles.</title>
        <editorList>
            <person name="?"/>
        </editorList>
        <authorList>
            <person name="Ravin N.V."/>
            <person name="Mardanov A.V."/>
            <person name="Bonch-Osmolovskaya E.A."/>
            <person name="Skryabin K.G."/>
        </authorList>
    </citation>
    <scope>NUCLEOTIDE SEQUENCE [LARGE SCALE GENOMIC DNA]</scope>
    <source>
        <strain evidence="4">1505</strain>
    </source>
</reference>
<dbReference type="SUPFAM" id="SSF50037">
    <property type="entry name" value="C-terminal domain of transcriptional repressors"/>
    <property type="match status" value="1"/>
</dbReference>
<name>A0A3G1A5T1_9CREN</name>
<keyword evidence="1" id="KW-0408">Iron</keyword>
<organism evidence="3 4">
    <name type="scientific">Thermofilum adornatum 1505</name>
    <dbReference type="NCBI Taxonomy" id="697581"/>
    <lineage>
        <taxon>Archaea</taxon>
        <taxon>Thermoproteota</taxon>
        <taxon>Thermoprotei</taxon>
        <taxon>Thermofilales</taxon>
        <taxon>Thermofilaceae</taxon>
        <taxon>Thermofilum</taxon>
    </lineage>
</organism>
<dbReference type="PANTHER" id="PTHR43151:SF1">
    <property type="entry name" value="SSR2333 PROTEIN"/>
    <property type="match status" value="1"/>
</dbReference>
<dbReference type="InterPro" id="IPR007167">
    <property type="entry name" value="Fe-transptr_FeoA-like"/>
</dbReference>
<dbReference type="GO" id="GO:0046914">
    <property type="term" value="F:transition metal ion binding"/>
    <property type="evidence" value="ECO:0007669"/>
    <property type="project" value="InterPro"/>
</dbReference>
<dbReference type="InterPro" id="IPR008988">
    <property type="entry name" value="Transcriptional_repressor_C"/>
</dbReference>
<feature type="domain" description="Ferrous iron transporter FeoA-like" evidence="2">
    <location>
        <begin position="5"/>
        <end position="76"/>
    </location>
</feature>
<dbReference type="AlphaFoldDB" id="A0A3G1A5T1"/>